<dbReference type="CDD" id="cd02970">
    <property type="entry name" value="PRX_like2"/>
    <property type="match status" value="1"/>
</dbReference>
<organism evidence="1">
    <name type="scientific">Phallusia mammillata</name>
    <dbReference type="NCBI Taxonomy" id="59560"/>
    <lineage>
        <taxon>Eukaryota</taxon>
        <taxon>Metazoa</taxon>
        <taxon>Chordata</taxon>
        <taxon>Tunicata</taxon>
        <taxon>Ascidiacea</taxon>
        <taxon>Phlebobranchia</taxon>
        <taxon>Ascidiidae</taxon>
        <taxon>Phallusia</taxon>
    </lineage>
</organism>
<dbReference type="AlphaFoldDB" id="A0A6F9DQD8"/>
<proteinExistence type="evidence at transcript level"/>
<dbReference type="InterPro" id="IPR032801">
    <property type="entry name" value="PXL2A/B/C"/>
</dbReference>
<sequence>MEPPEVSEMERMPEKLFNLEDADKCILLDRFGKPVSLGDARSGHTCIIVFLRHFLDYITKEYVEDFSKIFPRYLKERNVKILLISCAPSRFIQPFSDETNCPHEMLCDSKRIIHNTLGLHNTLQPSLNGANSPHIKSNAFTGFFTNVWRAVKSTVEQGDPFQQGGQVIIDPDGKILFFHRESHPHDHTPINELLKVIGMERIDFKTKYKIHNV</sequence>
<dbReference type="Gene3D" id="3.40.30.10">
    <property type="entry name" value="Glutaredoxin"/>
    <property type="match status" value="1"/>
</dbReference>
<dbReference type="EMBL" id="LR789346">
    <property type="protein sequence ID" value="CAB3265208.1"/>
    <property type="molecule type" value="mRNA"/>
</dbReference>
<dbReference type="PANTHER" id="PTHR28630:SF3">
    <property type="entry name" value="PEROXIREDOXIN-LIKE 2C"/>
    <property type="match status" value="1"/>
</dbReference>
<gene>
    <name evidence="1" type="primary">Prxl2c</name>
</gene>
<protein>
    <submittedName>
        <fullName evidence="1">Thioredoxin-like protein AAED1</fullName>
    </submittedName>
</protein>
<name>A0A6F9DQD8_9ASCI</name>
<evidence type="ECO:0000313" key="1">
    <source>
        <dbReference type="EMBL" id="CAB3265208.1"/>
    </source>
</evidence>
<reference evidence="1" key="1">
    <citation type="submission" date="2020-04" db="EMBL/GenBank/DDBJ databases">
        <authorList>
            <person name="Neveu A P."/>
        </authorList>
    </citation>
    <scope>NUCLEOTIDE SEQUENCE</scope>
    <source>
        <tissue evidence="1">Whole embryo</tissue>
    </source>
</reference>
<dbReference type="SUPFAM" id="SSF52833">
    <property type="entry name" value="Thioredoxin-like"/>
    <property type="match status" value="1"/>
</dbReference>
<dbReference type="PANTHER" id="PTHR28630">
    <property type="match status" value="1"/>
</dbReference>
<dbReference type="InterPro" id="IPR036249">
    <property type="entry name" value="Thioredoxin-like_sf"/>
</dbReference>
<accession>A0A6F9DQD8</accession>
<dbReference type="Pfam" id="PF13911">
    <property type="entry name" value="AhpC-TSA_2"/>
    <property type="match status" value="1"/>
</dbReference>